<name>A0AAW6DK78_MEDGN</name>
<reference evidence="1" key="1">
    <citation type="submission" date="2023-01" db="EMBL/GenBank/DDBJ databases">
        <title>Human gut microbiome strain richness.</title>
        <authorList>
            <person name="Chen-Liaw A."/>
        </authorList>
    </citation>
    <scope>NUCLEOTIDE SEQUENCE</scope>
    <source>
        <strain evidence="1">RTP21484st1_H11_RTP21484_190118</strain>
    </source>
</reference>
<organism evidence="1 2">
    <name type="scientific">Mediterraneibacter gnavus</name>
    <name type="common">Ruminococcus gnavus</name>
    <dbReference type="NCBI Taxonomy" id="33038"/>
    <lineage>
        <taxon>Bacteria</taxon>
        <taxon>Bacillati</taxon>
        <taxon>Bacillota</taxon>
        <taxon>Clostridia</taxon>
        <taxon>Lachnospirales</taxon>
        <taxon>Lachnospiraceae</taxon>
        <taxon>Mediterraneibacter</taxon>
    </lineage>
</organism>
<sequence>MLNDASGFHKIYLATGYTDLRRGMEGLANIIRFHFHLDPYDRNTLFLFCGKRTDRIKGLLWEGDGFLLLYKRLDTGAFNWPRNSEEALSITPDQYAMLMQGLEIVARHPIEQTENPKKLF</sequence>
<accession>A0AAW6DK78</accession>
<dbReference type="PANTHER" id="PTHR36455:SF1">
    <property type="entry name" value="BLR8292 PROTEIN"/>
    <property type="match status" value="1"/>
</dbReference>
<protein>
    <submittedName>
        <fullName evidence="1">IS66 family insertion sequence element accessory protein TnpB</fullName>
    </submittedName>
</protein>
<dbReference type="InterPro" id="IPR008878">
    <property type="entry name" value="Transposase_IS66_Orf2"/>
</dbReference>
<dbReference type="NCBIfam" id="NF033819">
    <property type="entry name" value="IS66_TnpB"/>
    <property type="match status" value="1"/>
</dbReference>
<dbReference type="AlphaFoldDB" id="A0AAW6DK78"/>
<dbReference type="EMBL" id="JAQMLA010000090">
    <property type="protein sequence ID" value="MDB8688492.1"/>
    <property type="molecule type" value="Genomic_DNA"/>
</dbReference>
<dbReference type="Proteomes" id="UP001212160">
    <property type="component" value="Unassembled WGS sequence"/>
</dbReference>
<dbReference type="PANTHER" id="PTHR36455">
    <property type="match status" value="1"/>
</dbReference>
<gene>
    <name evidence="1" type="primary">tnpB</name>
    <name evidence="1" type="ORF">PNW85_17875</name>
</gene>
<dbReference type="Pfam" id="PF05717">
    <property type="entry name" value="TnpB_IS66"/>
    <property type="match status" value="1"/>
</dbReference>
<proteinExistence type="predicted"/>
<evidence type="ECO:0000313" key="1">
    <source>
        <dbReference type="EMBL" id="MDB8688492.1"/>
    </source>
</evidence>
<evidence type="ECO:0000313" key="2">
    <source>
        <dbReference type="Proteomes" id="UP001212160"/>
    </source>
</evidence>
<comment type="caution">
    <text evidence="1">The sequence shown here is derived from an EMBL/GenBank/DDBJ whole genome shotgun (WGS) entry which is preliminary data.</text>
</comment>
<dbReference type="RefSeq" id="WP_272108264.1">
    <property type="nucleotide sequence ID" value="NZ_JAQMLA010000090.1"/>
</dbReference>